<evidence type="ECO:0000313" key="3">
    <source>
        <dbReference type="Proteomes" id="UP001239909"/>
    </source>
</evidence>
<proteinExistence type="predicted"/>
<sequence length="227" mass="23768">MGTLTRRTTALRRALLAALAALVLAAAPARALDPGAARSLVEGAIADIIALLASGAGPERAVPELRRIIETRSSVPALARYAAGPHWAGMDEGQRARFTDAFAASVSATYGRQFAGYDVRAEDLHRHVAVSGVTDAGAKGLYVRVAITPPGAPAVEMGFLVSDRPGRPVIVDMTVAGISLAITQREILQDMFASRGGDVERLIADLSAAADRQAAPELCRADDPFRC</sequence>
<evidence type="ECO:0000256" key="1">
    <source>
        <dbReference type="SAM" id="SignalP"/>
    </source>
</evidence>
<feature type="signal peptide" evidence="1">
    <location>
        <begin position="1"/>
        <end position="31"/>
    </location>
</feature>
<comment type="caution">
    <text evidence="2">The sequence shown here is derived from an EMBL/GenBank/DDBJ whole genome shotgun (WGS) entry which is preliminary data.</text>
</comment>
<accession>A0ABQ6LSG2</accession>
<dbReference type="Pfam" id="PF05494">
    <property type="entry name" value="MlaC"/>
    <property type="match status" value="1"/>
</dbReference>
<dbReference type="RefSeq" id="WP_285674226.1">
    <property type="nucleotide sequence ID" value="NZ_BSYI01000048.1"/>
</dbReference>
<keyword evidence="1" id="KW-0732">Signal</keyword>
<keyword evidence="3" id="KW-1185">Reference proteome</keyword>
<dbReference type="EMBL" id="BSYI01000048">
    <property type="protein sequence ID" value="GMG85009.1"/>
    <property type="molecule type" value="Genomic_DNA"/>
</dbReference>
<dbReference type="Proteomes" id="UP001239909">
    <property type="component" value="Unassembled WGS sequence"/>
</dbReference>
<dbReference type="InterPro" id="IPR006311">
    <property type="entry name" value="TAT_signal"/>
</dbReference>
<organism evidence="2 3">
    <name type="scientific">Paralimibaculum aggregatum</name>
    <dbReference type="NCBI Taxonomy" id="3036245"/>
    <lineage>
        <taxon>Bacteria</taxon>
        <taxon>Pseudomonadati</taxon>
        <taxon>Pseudomonadota</taxon>
        <taxon>Alphaproteobacteria</taxon>
        <taxon>Rhodobacterales</taxon>
        <taxon>Paracoccaceae</taxon>
        <taxon>Paralimibaculum</taxon>
    </lineage>
</organism>
<dbReference type="Gene3D" id="3.10.450.710">
    <property type="entry name" value="Tgt2/MlaC"/>
    <property type="match status" value="1"/>
</dbReference>
<evidence type="ECO:0008006" key="4">
    <source>
        <dbReference type="Google" id="ProtNLM"/>
    </source>
</evidence>
<gene>
    <name evidence="2" type="ORF">LNKW23_42250</name>
</gene>
<protein>
    <recommendedName>
        <fullName evidence="4">ABC transporter substrate-binding protein</fullName>
    </recommendedName>
</protein>
<dbReference type="InterPro" id="IPR042245">
    <property type="entry name" value="Tgt2/MlaC_sf"/>
</dbReference>
<dbReference type="InterPro" id="IPR008869">
    <property type="entry name" value="MlaC/ttg2D"/>
</dbReference>
<dbReference type="PROSITE" id="PS51318">
    <property type="entry name" value="TAT"/>
    <property type="match status" value="1"/>
</dbReference>
<evidence type="ECO:0000313" key="2">
    <source>
        <dbReference type="EMBL" id="GMG85009.1"/>
    </source>
</evidence>
<name>A0ABQ6LSG2_9RHOB</name>
<feature type="chain" id="PRO_5046459066" description="ABC transporter substrate-binding protein" evidence="1">
    <location>
        <begin position="32"/>
        <end position="227"/>
    </location>
</feature>
<reference evidence="2 3" key="1">
    <citation type="submission" date="2023-04" db="EMBL/GenBank/DDBJ databases">
        <title>Marinoamorphus aggregata gen. nov., sp. Nov., isolate from tissue of brittle star Ophioplocus japonicus.</title>
        <authorList>
            <person name="Kawano K."/>
            <person name="Sawayama S."/>
            <person name="Nakagawa S."/>
        </authorList>
    </citation>
    <scope>NUCLEOTIDE SEQUENCE [LARGE SCALE GENOMIC DNA]</scope>
    <source>
        <strain evidence="2 3">NKW23</strain>
    </source>
</reference>